<dbReference type="GO" id="GO:0005886">
    <property type="term" value="C:plasma membrane"/>
    <property type="evidence" value="ECO:0007669"/>
    <property type="project" value="UniProtKB-SubCell"/>
</dbReference>
<evidence type="ECO:0000256" key="6">
    <source>
        <dbReference type="ARBA" id="ARBA00022989"/>
    </source>
</evidence>
<dbReference type="GO" id="GO:0009401">
    <property type="term" value="P:phosphoenolpyruvate-dependent sugar phosphotransferase system"/>
    <property type="evidence" value="ECO:0007669"/>
    <property type="project" value="InterPro"/>
</dbReference>
<feature type="domain" description="Phosphotransferase system EIIC" evidence="9">
    <location>
        <begin position="20"/>
        <end position="337"/>
    </location>
</feature>
<dbReference type="EMBL" id="WMJY01000036">
    <property type="protein sequence ID" value="MTH30680.1"/>
    <property type="molecule type" value="Genomic_DNA"/>
</dbReference>
<keyword evidence="3" id="KW-1003">Cell membrane</keyword>
<keyword evidence="2" id="KW-0813">Transport</keyword>
<feature type="transmembrane region" description="Helical" evidence="8">
    <location>
        <begin position="197"/>
        <end position="218"/>
    </location>
</feature>
<evidence type="ECO:0000313" key="11">
    <source>
        <dbReference type="Proteomes" id="UP000488936"/>
    </source>
</evidence>
<feature type="transmembrane region" description="Helical" evidence="8">
    <location>
        <begin position="54"/>
        <end position="73"/>
    </location>
</feature>
<name>A0A7K1GPL5_9FLAO</name>
<evidence type="ECO:0000256" key="2">
    <source>
        <dbReference type="ARBA" id="ARBA00022448"/>
    </source>
</evidence>
<sequence>MKEFLQKKNIQISGKRYFIEAMGAMAYGLFATLLVGTILKTIGEELGIPFLKDVIWPFANQATGPVIALAIAYSLRAPQLVLFSSAVVGIAAYQLGGPLGVFITSIIAVEAGKAIAGETKIDIVITPIVTVLVGVLLAQLIGPSVNQAMQWIGQVIILSTAANPLIMGVVIAVVVGMALTLPISSAALCLMLQLDGLAAGAATIGCCAQMIGFATISFKDNGFKGVLAQGIGTSMLQVPNIYKNWRIWVPPTLSSAIIAPIAILFFNMQNTPLESGMGSCGLVGQIGTFNAMKDTYSTSYILLAILGLQIILPILLSYLIYYIMKKKQWIKDGDMKLF</sequence>
<dbReference type="Pfam" id="PF13303">
    <property type="entry name" value="PTS_EIIC_2"/>
    <property type="match status" value="1"/>
</dbReference>
<feature type="transmembrane region" description="Helical" evidence="8">
    <location>
        <begin position="80"/>
        <end position="109"/>
    </location>
</feature>
<dbReference type="RefSeq" id="WP_155036660.1">
    <property type="nucleotide sequence ID" value="NZ_JAYMMG010000036.1"/>
</dbReference>
<comment type="caution">
    <text evidence="10">The sequence shown here is derived from an EMBL/GenBank/DDBJ whole genome shotgun (WGS) entry which is preliminary data.</text>
</comment>
<proteinExistence type="predicted"/>
<evidence type="ECO:0000256" key="3">
    <source>
        <dbReference type="ARBA" id="ARBA00022475"/>
    </source>
</evidence>
<feature type="transmembrane region" description="Helical" evidence="8">
    <location>
        <begin position="245"/>
        <end position="266"/>
    </location>
</feature>
<reference evidence="10 11" key="1">
    <citation type="journal article" date="2006" name="Int. J. Syst. Evol. Microbiol.">
        <title>Myroides pelagicus sp. nov., isolated from seawater in Thailand.</title>
        <authorList>
            <person name="Yoon J."/>
            <person name="Maneerat S."/>
            <person name="Kawai F."/>
            <person name="Yokota A."/>
        </authorList>
    </citation>
    <scope>NUCLEOTIDE SEQUENCE [LARGE SCALE GENOMIC DNA]</scope>
    <source>
        <strain evidence="10 11">SM1T</strain>
    </source>
</reference>
<accession>A0A7K1GPL5</accession>
<evidence type="ECO:0000259" key="9">
    <source>
        <dbReference type="Pfam" id="PF13303"/>
    </source>
</evidence>
<dbReference type="AlphaFoldDB" id="A0A7K1GPL5"/>
<keyword evidence="5 8" id="KW-0812">Transmembrane</keyword>
<keyword evidence="6 8" id="KW-1133">Transmembrane helix</keyword>
<keyword evidence="11" id="KW-1185">Reference proteome</keyword>
<keyword evidence="7 8" id="KW-0472">Membrane</keyword>
<evidence type="ECO:0000256" key="4">
    <source>
        <dbReference type="ARBA" id="ARBA00022597"/>
    </source>
</evidence>
<evidence type="ECO:0000313" key="10">
    <source>
        <dbReference type="EMBL" id="MTH30680.1"/>
    </source>
</evidence>
<gene>
    <name evidence="10" type="ORF">GJV77_12355</name>
</gene>
<dbReference type="InterPro" id="IPR003352">
    <property type="entry name" value="PTS_EIIC"/>
</dbReference>
<feature type="transmembrane region" description="Helical" evidence="8">
    <location>
        <begin position="121"/>
        <end position="143"/>
    </location>
</feature>
<feature type="transmembrane region" description="Helical" evidence="8">
    <location>
        <begin position="300"/>
        <end position="321"/>
    </location>
</feature>
<evidence type="ECO:0000256" key="5">
    <source>
        <dbReference type="ARBA" id="ARBA00022692"/>
    </source>
</evidence>
<feature type="transmembrane region" description="Helical" evidence="8">
    <location>
        <begin position="155"/>
        <end position="177"/>
    </location>
</feature>
<evidence type="ECO:0000256" key="1">
    <source>
        <dbReference type="ARBA" id="ARBA00004651"/>
    </source>
</evidence>
<evidence type="ECO:0000256" key="8">
    <source>
        <dbReference type="SAM" id="Phobius"/>
    </source>
</evidence>
<keyword evidence="4 10" id="KW-0762">Sugar transport</keyword>
<dbReference type="Proteomes" id="UP000488936">
    <property type="component" value="Unassembled WGS sequence"/>
</dbReference>
<dbReference type="OrthoDB" id="396983at2"/>
<evidence type="ECO:0000256" key="7">
    <source>
        <dbReference type="ARBA" id="ARBA00023136"/>
    </source>
</evidence>
<feature type="transmembrane region" description="Helical" evidence="8">
    <location>
        <begin position="21"/>
        <end position="42"/>
    </location>
</feature>
<organism evidence="10 11">
    <name type="scientific">Myroides pelagicus</name>
    <dbReference type="NCBI Taxonomy" id="270914"/>
    <lineage>
        <taxon>Bacteria</taxon>
        <taxon>Pseudomonadati</taxon>
        <taxon>Bacteroidota</taxon>
        <taxon>Flavobacteriia</taxon>
        <taxon>Flavobacteriales</taxon>
        <taxon>Flavobacteriaceae</taxon>
        <taxon>Myroides</taxon>
    </lineage>
</organism>
<protein>
    <submittedName>
        <fullName evidence="10">PTS sugar transporter subunit IIC</fullName>
    </submittedName>
</protein>
<dbReference type="GO" id="GO:0008982">
    <property type="term" value="F:protein-N(PI)-phosphohistidine-sugar phosphotransferase activity"/>
    <property type="evidence" value="ECO:0007669"/>
    <property type="project" value="InterPro"/>
</dbReference>
<comment type="subcellular location">
    <subcellularLocation>
        <location evidence="1">Cell membrane</location>
        <topology evidence="1">Multi-pass membrane protein</topology>
    </subcellularLocation>
</comment>